<reference evidence="2 3" key="1">
    <citation type="submission" date="2016-11" db="EMBL/GenBank/DDBJ databases">
        <authorList>
            <person name="Jaros S."/>
            <person name="Januszkiewicz K."/>
            <person name="Wedrychowicz H."/>
        </authorList>
    </citation>
    <scope>NUCLEOTIDE SEQUENCE [LARGE SCALE GENOMIC DNA]</scope>
    <source>
        <strain evidence="2 3">DSM 18119</strain>
    </source>
</reference>
<feature type="transmembrane region" description="Helical" evidence="1">
    <location>
        <begin position="31"/>
        <end position="51"/>
    </location>
</feature>
<keyword evidence="1" id="KW-1133">Transmembrane helix</keyword>
<dbReference type="EMBL" id="FQUU01000025">
    <property type="protein sequence ID" value="SHF95370.1"/>
    <property type="molecule type" value="Genomic_DNA"/>
</dbReference>
<name>A0A1M5FUZ9_9BACT</name>
<evidence type="ECO:0000313" key="3">
    <source>
        <dbReference type="Proteomes" id="UP000184048"/>
    </source>
</evidence>
<dbReference type="STRING" id="1121884.SAMN02745131_03946"/>
<dbReference type="AlphaFoldDB" id="A0A1M5FUZ9"/>
<evidence type="ECO:0000313" key="2">
    <source>
        <dbReference type="EMBL" id="SHF95370.1"/>
    </source>
</evidence>
<dbReference type="OrthoDB" id="9919948at2"/>
<proteinExistence type="predicted"/>
<protein>
    <submittedName>
        <fullName evidence="2">Uncharacterized protein</fullName>
    </submittedName>
</protein>
<accession>A0A1M5FUZ9</accession>
<dbReference type="RefSeq" id="WP_072837060.1">
    <property type="nucleotide sequence ID" value="NZ_FQUU01000025.1"/>
</dbReference>
<evidence type="ECO:0000256" key="1">
    <source>
        <dbReference type="SAM" id="Phobius"/>
    </source>
</evidence>
<sequence>MRFSLRHIVLLFGISAVFISFYFFGRKHSQYELLLIIGLLLSAAGYMLVLWKDKKINKIIWTIVVVLFVLVEQLFEPNLIKASFKTYIDQNQKLLENVNAILLTKGDMNIASNFESYLSDQFSDSEKRTLNEFFKESRVAFIMKDTKGIFYCLSGFLDEHQGIYYFPSTDHVNQFPAKRIEGNWYY</sequence>
<keyword evidence="1" id="KW-0812">Transmembrane</keyword>
<keyword evidence="3" id="KW-1185">Reference proteome</keyword>
<keyword evidence="1" id="KW-0472">Membrane</keyword>
<gene>
    <name evidence="2" type="ORF">SAMN02745131_03946</name>
</gene>
<organism evidence="2 3">
    <name type="scientific">Flavisolibacter ginsengisoli DSM 18119</name>
    <dbReference type="NCBI Taxonomy" id="1121884"/>
    <lineage>
        <taxon>Bacteria</taxon>
        <taxon>Pseudomonadati</taxon>
        <taxon>Bacteroidota</taxon>
        <taxon>Chitinophagia</taxon>
        <taxon>Chitinophagales</taxon>
        <taxon>Chitinophagaceae</taxon>
        <taxon>Flavisolibacter</taxon>
    </lineage>
</organism>
<feature type="transmembrane region" description="Helical" evidence="1">
    <location>
        <begin position="58"/>
        <end position="75"/>
    </location>
</feature>
<feature type="transmembrane region" description="Helical" evidence="1">
    <location>
        <begin position="7"/>
        <end position="25"/>
    </location>
</feature>
<dbReference type="Proteomes" id="UP000184048">
    <property type="component" value="Unassembled WGS sequence"/>
</dbReference>